<feature type="region of interest" description="Disordered" evidence="1">
    <location>
        <begin position="1"/>
        <end position="21"/>
    </location>
</feature>
<protein>
    <recommendedName>
        <fullName evidence="4">Flagellar hook-length control protein FliK</fullName>
    </recommendedName>
</protein>
<name>A0A0P1IR11_9RHOB</name>
<evidence type="ECO:0000313" key="2">
    <source>
        <dbReference type="EMBL" id="CUK25892.1"/>
    </source>
</evidence>
<dbReference type="AlphaFoldDB" id="A0A0P1IR11"/>
<reference evidence="3" key="1">
    <citation type="submission" date="2015-09" db="EMBL/GenBank/DDBJ databases">
        <authorList>
            <person name="Rodrigo-Torres Lidia"/>
            <person name="Arahal R.David."/>
        </authorList>
    </citation>
    <scope>NUCLEOTIDE SEQUENCE [LARGE SCALE GENOMIC DNA]</scope>
    <source>
        <strain evidence="3">CECT 5114</strain>
    </source>
</reference>
<dbReference type="EMBL" id="CYUE01000018">
    <property type="protein sequence ID" value="CUK25892.1"/>
    <property type="molecule type" value="Genomic_DNA"/>
</dbReference>
<sequence length="431" mass="44200">MNPLLTLMNGGAANNSGAPEGRAARGFSQVLANLLPDSADVPTTDANLDPKISPILKELADVLGMLQEAAAGQDLSPELAEELQEGVAALSSLQEQLQAVVAAKTGFAPFAVVNAGEGTEIFQPAVIGSDPRASVQGLPGLLQAIQSTAQSFLKGLAPVVETQGNTQLDVLAALQSKVQSLGQTIGGLGAPALAGRNPVSLAMSLNEAAVQTGEFVRENIEIPVQSNAGAGGATNPISAAAFGQPVSSGQFDLPKEFVPIALHDSVGLGPNTTDLTETNRQTATQQLLKPDVPQAKFGQAVVNQMRSVDFQDGITKVALSPRGLGTIELEMKTNSDGSLSVVVRADNAHVLSSLRDERDLLGQIIGHSGEASLDFQEFTSDQDHSFDGQGDGAFAGYGSDDSGDAGGVDAVLVDQSTSVGTIGNGQLDLMT</sequence>
<dbReference type="Proteomes" id="UP000051184">
    <property type="component" value="Unassembled WGS sequence"/>
</dbReference>
<organism evidence="2 3">
    <name type="scientific">Cognatishimia activa</name>
    <dbReference type="NCBI Taxonomy" id="1715691"/>
    <lineage>
        <taxon>Bacteria</taxon>
        <taxon>Pseudomonadati</taxon>
        <taxon>Pseudomonadota</taxon>
        <taxon>Alphaproteobacteria</taxon>
        <taxon>Rhodobacterales</taxon>
        <taxon>Paracoccaceae</taxon>
        <taxon>Cognatishimia</taxon>
    </lineage>
</organism>
<dbReference type="RefSeq" id="WP_131726413.1">
    <property type="nucleotide sequence ID" value="NZ_CYTO01000019.1"/>
</dbReference>
<evidence type="ECO:0000256" key="1">
    <source>
        <dbReference type="SAM" id="MobiDB-lite"/>
    </source>
</evidence>
<dbReference type="STRING" id="1715691.TA5113_01881"/>
<evidence type="ECO:0000313" key="3">
    <source>
        <dbReference type="Proteomes" id="UP000051184"/>
    </source>
</evidence>
<accession>A0A0P1IR11</accession>
<dbReference type="OrthoDB" id="7828543at2"/>
<keyword evidence="3" id="KW-1185">Reference proteome</keyword>
<proteinExistence type="predicted"/>
<gene>
    <name evidence="2" type="ORF">TA5114_01696</name>
</gene>
<evidence type="ECO:0008006" key="4">
    <source>
        <dbReference type="Google" id="ProtNLM"/>
    </source>
</evidence>